<organism evidence="2 3">
    <name type="scientific">Chaetomidium leptoderma</name>
    <dbReference type="NCBI Taxonomy" id="669021"/>
    <lineage>
        <taxon>Eukaryota</taxon>
        <taxon>Fungi</taxon>
        <taxon>Dikarya</taxon>
        <taxon>Ascomycota</taxon>
        <taxon>Pezizomycotina</taxon>
        <taxon>Sordariomycetes</taxon>
        <taxon>Sordariomycetidae</taxon>
        <taxon>Sordariales</taxon>
        <taxon>Chaetomiaceae</taxon>
        <taxon>Chaetomidium</taxon>
    </lineage>
</organism>
<reference evidence="2" key="2">
    <citation type="submission" date="2023-05" db="EMBL/GenBank/DDBJ databases">
        <authorList>
            <consortium name="Lawrence Berkeley National Laboratory"/>
            <person name="Steindorff A."/>
            <person name="Hensen N."/>
            <person name="Bonometti L."/>
            <person name="Westerberg I."/>
            <person name="Brannstrom I.O."/>
            <person name="Guillou S."/>
            <person name="Cros-Aarteil S."/>
            <person name="Calhoun S."/>
            <person name="Haridas S."/>
            <person name="Kuo A."/>
            <person name="Mondo S."/>
            <person name="Pangilinan J."/>
            <person name="Riley R."/>
            <person name="Labutti K."/>
            <person name="Andreopoulos B."/>
            <person name="Lipzen A."/>
            <person name="Chen C."/>
            <person name="Yanf M."/>
            <person name="Daum C."/>
            <person name="Ng V."/>
            <person name="Clum A."/>
            <person name="Ohm R."/>
            <person name="Martin F."/>
            <person name="Silar P."/>
            <person name="Natvig D."/>
            <person name="Lalanne C."/>
            <person name="Gautier V."/>
            <person name="Ament-Velasquez S.L."/>
            <person name="Kruys A."/>
            <person name="Hutchinson M.I."/>
            <person name="Powell A.J."/>
            <person name="Barry K."/>
            <person name="Miller A.N."/>
            <person name="Grigoriev I.V."/>
            <person name="Debuchy R."/>
            <person name="Gladieux P."/>
            <person name="Thoren M.H."/>
            <person name="Johannesson H."/>
        </authorList>
    </citation>
    <scope>NUCLEOTIDE SEQUENCE</scope>
    <source>
        <strain evidence="2">CBS 538.74</strain>
    </source>
</reference>
<feature type="non-terminal residue" evidence="2">
    <location>
        <position position="1"/>
    </location>
</feature>
<feature type="compositionally biased region" description="Low complexity" evidence="1">
    <location>
        <begin position="16"/>
        <end position="31"/>
    </location>
</feature>
<feature type="region of interest" description="Disordered" evidence="1">
    <location>
        <begin position="1"/>
        <end position="31"/>
    </location>
</feature>
<proteinExistence type="predicted"/>
<dbReference type="AlphaFoldDB" id="A0AAN6VQB3"/>
<sequence>SARPAPSTMAEPAAVTPGTTTTTFKSPTRTPTNLPTLPIDLLLLIITPPNLDYPTLLALSSTSRALHLAINPDTLTPRAEKVAFYQHAERHFPQHADRLVCFVCWRFVDSQSFGDSKRRGRFGRFGDKSSSRFCWECGVKGGLYDHLRGVRKGGLVYYPCRRCGRAGVGSERCLREVCTPPLEEGGGGSPLERLVAVGAVGGVLFGLLGYRELVRLRMVSRTMRRVVYPVGQCRDVYGMWKFVMERLKGSSRHLGRWGSRSGPRACFGCFRPRTKAHFSPAQYQLSSGVGNGEYWRRRCWECLRRFYHPRLADTEARARFDRQVLCGVCRCLRYRDEDCHGCEVRQDEIAEWARRRSEKQAAKHDYWEESDPALQLLDEDAPAASTGEQPESDDLWGEGTGSWLDSPTRDEALFVTVEQGVGVGGVAVSAH</sequence>
<evidence type="ECO:0000313" key="2">
    <source>
        <dbReference type="EMBL" id="KAK4155609.1"/>
    </source>
</evidence>
<evidence type="ECO:0008006" key="4">
    <source>
        <dbReference type="Google" id="ProtNLM"/>
    </source>
</evidence>
<accession>A0AAN6VQB3</accession>
<dbReference type="Proteomes" id="UP001302745">
    <property type="component" value="Unassembled WGS sequence"/>
</dbReference>
<keyword evidence="3" id="KW-1185">Reference proteome</keyword>
<reference evidence="2" key="1">
    <citation type="journal article" date="2023" name="Mol. Phylogenet. Evol.">
        <title>Genome-scale phylogeny and comparative genomics of the fungal order Sordariales.</title>
        <authorList>
            <person name="Hensen N."/>
            <person name="Bonometti L."/>
            <person name="Westerberg I."/>
            <person name="Brannstrom I.O."/>
            <person name="Guillou S."/>
            <person name="Cros-Aarteil S."/>
            <person name="Calhoun S."/>
            <person name="Haridas S."/>
            <person name="Kuo A."/>
            <person name="Mondo S."/>
            <person name="Pangilinan J."/>
            <person name="Riley R."/>
            <person name="LaButti K."/>
            <person name="Andreopoulos B."/>
            <person name="Lipzen A."/>
            <person name="Chen C."/>
            <person name="Yan M."/>
            <person name="Daum C."/>
            <person name="Ng V."/>
            <person name="Clum A."/>
            <person name="Steindorff A."/>
            <person name="Ohm R.A."/>
            <person name="Martin F."/>
            <person name="Silar P."/>
            <person name="Natvig D.O."/>
            <person name="Lalanne C."/>
            <person name="Gautier V."/>
            <person name="Ament-Velasquez S.L."/>
            <person name="Kruys A."/>
            <person name="Hutchinson M.I."/>
            <person name="Powell A.J."/>
            <person name="Barry K."/>
            <person name="Miller A.N."/>
            <person name="Grigoriev I.V."/>
            <person name="Debuchy R."/>
            <person name="Gladieux P."/>
            <person name="Hiltunen Thoren M."/>
            <person name="Johannesson H."/>
        </authorList>
    </citation>
    <scope>NUCLEOTIDE SEQUENCE</scope>
    <source>
        <strain evidence="2">CBS 538.74</strain>
    </source>
</reference>
<dbReference type="EMBL" id="MU856884">
    <property type="protein sequence ID" value="KAK4155609.1"/>
    <property type="molecule type" value="Genomic_DNA"/>
</dbReference>
<name>A0AAN6VQB3_9PEZI</name>
<protein>
    <recommendedName>
        <fullName evidence="4">F-box domain-containing protein</fullName>
    </recommendedName>
</protein>
<comment type="caution">
    <text evidence="2">The sequence shown here is derived from an EMBL/GenBank/DDBJ whole genome shotgun (WGS) entry which is preliminary data.</text>
</comment>
<evidence type="ECO:0000313" key="3">
    <source>
        <dbReference type="Proteomes" id="UP001302745"/>
    </source>
</evidence>
<gene>
    <name evidence="2" type="ORF">C8A00DRAFT_13387</name>
</gene>
<evidence type="ECO:0000256" key="1">
    <source>
        <dbReference type="SAM" id="MobiDB-lite"/>
    </source>
</evidence>
<feature type="region of interest" description="Disordered" evidence="1">
    <location>
        <begin position="382"/>
        <end position="406"/>
    </location>
</feature>